<dbReference type="NCBIfam" id="NF007899">
    <property type="entry name" value="PRK10605.1"/>
    <property type="match status" value="1"/>
</dbReference>
<dbReference type="InterPro" id="IPR045247">
    <property type="entry name" value="Oye-like"/>
</dbReference>
<sequence>MTQKLFTAIDAGAISAKNRIAMAPLTRNRADNDTGEVSDMHVDYYRQRAGAGIIITEATQISPEGKGYFQTPGIHTEGQVAAWRKVTDAVHEAGGKIVLQLWHVGRISHTKLQPNSQAPVAPSAISAGVKTFTADGFENTSDPRALDLDEMPRIVADYTHAAEMAKKAGFDGIEVHGANGYLLDQFLKTGSNTRDDAYGGSVENRARLLLEVLEAVTGVWGKGRVGLRLSPFSPANGIDDADPQETFEYVVRKLNQFRLSYLHMVEGATGGSRELDEGESIAALRKLFDGVYMGNNGYDRALAVKAVEGGDVDMVAFGVPYIANPDLAERLEKEAELNKPDQSTFYGGGREGYTDYPVMEKAKSCCCG</sequence>
<organism evidence="5 6">
    <name type="scientific">Sulfitobacter brevis</name>
    <dbReference type="NCBI Taxonomy" id="74348"/>
    <lineage>
        <taxon>Bacteria</taxon>
        <taxon>Pseudomonadati</taxon>
        <taxon>Pseudomonadota</taxon>
        <taxon>Alphaproteobacteria</taxon>
        <taxon>Rhodobacterales</taxon>
        <taxon>Roseobacteraceae</taxon>
        <taxon>Sulfitobacter</taxon>
    </lineage>
</organism>
<accession>A0A1I1ZYM5</accession>
<keyword evidence="3" id="KW-0560">Oxidoreductase</keyword>
<dbReference type="Proteomes" id="UP000198977">
    <property type="component" value="Unassembled WGS sequence"/>
</dbReference>
<dbReference type="OrthoDB" id="9784632at2"/>
<dbReference type="GO" id="GO:0016628">
    <property type="term" value="F:oxidoreductase activity, acting on the CH-CH group of donors, NAD or NADP as acceptor"/>
    <property type="evidence" value="ECO:0007669"/>
    <property type="project" value="UniProtKB-ARBA"/>
</dbReference>
<dbReference type="InterPro" id="IPR013785">
    <property type="entry name" value="Aldolase_TIM"/>
</dbReference>
<evidence type="ECO:0000256" key="3">
    <source>
        <dbReference type="ARBA" id="ARBA00023002"/>
    </source>
</evidence>
<dbReference type="FunFam" id="3.20.20.70:FF:000059">
    <property type="entry name" value="N-ethylmaleimide reductase, FMN-linked"/>
    <property type="match status" value="1"/>
</dbReference>
<keyword evidence="6" id="KW-1185">Reference proteome</keyword>
<comment type="similarity">
    <text evidence="2">Belongs to the NADH:flavin oxidoreductase/NADH oxidase family.</text>
</comment>
<dbReference type="RefSeq" id="WP_093923812.1">
    <property type="nucleotide sequence ID" value="NZ_FOMW01000006.1"/>
</dbReference>
<evidence type="ECO:0000313" key="6">
    <source>
        <dbReference type="Proteomes" id="UP000198977"/>
    </source>
</evidence>
<evidence type="ECO:0000256" key="1">
    <source>
        <dbReference type="ARBA" id="ARBA00001917"/>
    </source>
</evidence>
<dbReference type="PANTHER" id="PTHR22893:SF91">
    <property type="entry name" value="NADPH DEHYDROGENASE 2-RELATED"/>
    <property type="match status" value="1"/>
</dbReference>
<name>A0A1I1ZYM5_9RHOB</name>
<dbReference type="SUPFAM" id="SSF51395">
    <property type="entry name" value="FMN-linked oxidoreductases"/>
    <property type="match status" value="1"/>
</dbReference>
<comment type="cofactor">
    <cofactor evidence="1">
        <name>FMN</name>
        <dbReference type="ChEBI" id="CHEBI:58210"/>
    </cofactor>
</comment>
<dbReference type="Pfam" id="PF00724">
    <property type="entry name" value="Oxidored_FMN"/>
    <property type="match status" value="1"/>
</dbReference>
<dbReference type="Gene3D" id="3.20.20.70">
    <property type="entry name" value="Aldolase class I"/>
    <property type="match status" value="1"/>
</dbReference>
<dbReference type="EMBL" id="FOMW01000006">
    <property type="protein sequence ID" value="SFE35803.1"/>
    <property type="molecule type" value="Genomic_DNA"/>
</dbReference>
<dbReference type="GO" id="GO:0010181">
    <property type="term" value="F:FMN binding"/>
    <property type="evidence" value="ECO:0007669"/>
    <property type="project" value="InterPro"/>
</dbReference>
<evidence type="ECO:0000313" key="5">
    <source>
        <dbReference type="EMBL" id="SFE35803.1"/>
    </source>
</evidence>
<dbReference type="PANTHER" id="PTHR22893">
    <property type="entry name" value="NADH OXIDOREDUCTASE-RELATED"/>
    <property type="match status" value="1"/>
</dbReference>
<evidence type="ECO:0000259" key="4">
    <source>
        <dbReference type="Pfam" id="PF00724"/>
    </source>
</evidence>
<dbReference type="AlphaFoldDB" id="A0A1I1ZYM5"/>
<dbReference type="InterPro" id="IPR001155">
    <property type="entry name" value="OxRdtase_FMN_N"/>
</dbReference>
<gene>
    <name evidence="5" type="ORF">SAMN04488523_106267</name>
</gene>
<dbReference type="STRING" id="74348.SAMN04488523_106267"/>
<protein>
    <submittedName>
        <fullName evidence="5">N-ethylmaleimide reductase</fullName>
    </submittedName>
</protein>
<evidence type="ECO:0000256" key="2">
    <source>
        <dbReference type="ARBA" id="ARBA00005979"/>
    </source>
</evidence>
<reference evidence="5 6" key="1">
    <citation type="submission" date="2016-10" db="EMBL/GenBank/DDBJ databases">
        <authorList>
            <person name="de Groot N.N."/>
        </authorList>
    </citation>
    <scope>NUCLEOTIDE SEQUENCE [LARGE SCALE GENOMIC DNA]</scope>
    <source>
        <strain evidence="5 6">DSM 11443</strain>
    </source>
</reference>
<dbReference type="CDD" id="cd02933">
    <property type="entry name" value="OYE_like_FMN"/>
    <property type="match status" value="1"/>
</dbReference>
<dbReference type="GO" id="GO:0005829">
    <property type="term" value="C:cytosol"/>
    <property type="evidence" value="ECO:0007669"/>
    <property type="project" value="TreeGrafter"/>
</dbReference>
<proteinExistence type="inferred from homology"/>
<feature type="domain" description="NADH:flavin oxidoreductase/NADH oxidase N-terminal" evidence="4">
    <location>
        <begin position="4"/>
        <end position="338"/>
    </location>
</feature>